<name>A0ACC3A0A6_9EURO</name>
<dbReference type="EMBL" id="JAPDRQ010000156">
    <property type="protein sequence ID" value="KAJ9653388.1"/>
    <property type="molecule type" value="Genomic_DNA"/>
</dbReference>
<sequence length="638" mass="68979">MGVQPQAIIVVRHGTRLDQADKNWRATAEHPYDPPLSYGGWIQCQTLGARIGKELQTLNSPAIGSLPENDGNGLERPRPRKRRKIVIHSSPYKRCMQTSIAIAAGLKYPEPERLRPLPIAFQRSSLSSPPIGPDGQRAPSGLPNEEAPRSQPNGKPQPYDEKYEVKIDPWIGEWLSTSYFEDSVPPPSGNLIIARAKETLTRSVQEIRGADLSAFVPVAESPADDDENENDSSNNSLGEKGGLRAMAVIGHSLAHRSRATSFGRDLANNSRPLSVEKLRQRSRTTTYSPPLPQYSLAPQDPIPAGYVAHARDACVQPNLQWDSVAMGWGDGGGYPEEWSGMHVRFRLGLQRLLAYYKDQETLSSEGNDGSEDDPEEDLIVVLVTHQAGANALIRLMTGAPALHDIGVASLTLAVRRPVLRRPPSLAGTSHSPLGFGRESRRNSRRGSLDLGLADEFEMRIIASTEHLRHGSNPLGLNSPRLGQSPALAGRRMVGGDSLEGFSIGDPLAWRSSSSGSQFWTSSQRRRASDVPSKPATNTGLWGSPAIPATVREPVDEGLENLPPMSPKSRPTTPSADTDSIPESKLSSPTRSRSNTVQGIGLWGSSNTSLNAITASGEGSISRARSPAKRTWAAVSNSP</sequence>
<protein>
    <submittedName>
        <fullName evidence="1">Uncharacterized protein</fullName>
    </submittedName>
</protein>
<dbReference type="Proteomes" id="UP001172386">
    <property type="component" value="Unassembled WGS sequence"/>
</dbReference>
<gene>
    <name evidence="1" type="ORF">H2198_007428</name>
</gene>
<reference evidence="1" key="1">
    <citation type="submission" date="2022-10" db="EMBL/GenBank/DDBJ databases">
        <title>Culturing micro-colonial fungi from biological soil crusts in the Mojave desert and describing Neophaeococcomyces mojavensis, and introducing the new genera and species Taxawa tesnikishii.</title>
        <authorList>
            <person name="Kurbessoian T."/>
            <person name="Stajich J.E."/>
        </authorList>
    </citation>
    <scope>NUCLEOTIDE SEQUENCE</scope>
    <source>
        <strain evidence="1">JES_112</strain>
    </source>
</reference>
<comment type="caution">
    <text evidence="1">The sequence shown here is derived from an EMBL/GenBank/DDBJ whole genome shotgun (WGS) entry which is preliminary data.</text>
</comment>
<keyword evidence="2" id="KW-1185">Reference proteome</keyword>
<evidence type="ECO:0000313" key="2">
    <source>
        <dbReference type="Proteomes" id="UP001172386"/>
    </source>
</evidence>
<evidence type="ECO:0000313" key="1">
    <source>
        <dbReference type="EMBL" id="KAJ9653388.1"/>
    </source>
</evidence>
<accession>A0ACC3A0A6</accession>
<organism evidence="1 2">
    <name type="scientific">Neophaeococcomyces mojaviensis</name>
    <dbReference type="NCBI Taxonomy" id="3383035"/>
    <lineage>
        <taxon>Eukaryota</taxon>
        <taxon>Fungi</taxon>
        <taxon>Dikarya</taxon>
        <taxon>Ascomycota</taxon>
        <taxon>Pezizomycotina</taxon>
        <taxon>Eurotiomycetes</taxon>
        <taxon>Chaetothyriomycetidae</taxon>
        <taxon>Chaetothyriales</taxon>
        <taxon>Chaetothyriales incertae sedis</taxon>
        <taxon>Neophaeococcomyces</taxon>
    </lineage>
</organism>
<proteinExistence type="predicted"/>